<dbReference type="EMBL" id="CAEZYB010000103">
    <property type="protein sequence ID" value="CAB4709554.1"/>
    <property type="molecule type" value="Genomic_DNA"/>
</dbReference>
<evidence type="ECO:0000313" key="10">
    <source>
        <dbReference type="EMBL" id="CAB4709554.1"/>
    </source>
</evidence>
<feature type="transmembrane region" description="Helical" evidence="8">
    <location>
        <begin position="256"/>
        <end position="276"/>
    </location>
</feature>
<evidence type="ECO:0000256" key="5">
    <source>
        <dbReference type="ARBA" id="ARBA00022692"/>
    </source>
</evidence>
<dbReference type="InterPro" id="IPR035906">
    <property type="entry name" value="MetI-like_sf"/>
</dbReference>
<dbReference type="CDD" id="cd06261">
    <property type="entry name" value="TM_PBP2"/>
    <property type="match status" value="1"/>
</dbReference>
<gene>
    <name evidence="10" type="ORF">UFOPK2646_00900</name>
</gene>
<feature type="domain" description="ABC transmembrane type-1" evidence="9">
    <location>
        <begin position="75"/>
        <end position="277"/>
    </location>
</feature>
<keyword evidence="4" id="KW-1003">Cell membrane</keyword>
<dbReference type="InterPro" id="IPR000515">
    <property type="entry name" value="MetI-like"/>
</dbReference>
<dbReference type="PANTHER" id="PTHR42929">
    <property type="entry name" value="INNER MEMBRANE ABC TRANSPORTER PERMEASE PROTEIN YDCU-RELATED-RELATED"/>
    <property type="match status" value="1"/>
</dbReference>
<evidence type="ECO:0000256" key="6">
    <source>
        <dbReference type="ARBA" id="ARBA00022989"/>
    </source>
</evidence>
<dbReference type="GO" id="GO:0055085">
    <property type="term" value="P:transmembrane transport"/>
    <property type="evidence" value="ECO:0007669"/>
    <property type="project" value="InterPro"/>
</dbReference>
<comment type="subcellular location">
    <subcellularLocation>
        <location evidence="1">Cell membrane</location>
        <topology evidence="1">Multi-pass membrane protein</topology>
    </subcellularLocation>
</comment>
<feature type="transmembrane region" description="Helical" evidence="8">
    <location>
        <begin position="16"/>
        <end position="44"/>
    </location>
</feature>
<evidence type="ECO:0000256" key="7">
    <source>
        <dbReference type="ARBA" id="ARBA00023136"/>
    </source>
</evidence>
<name>A0A6J6QQB6_9ZZZZ</name>
<keyword evidence="7 8" id="KW-0472">Membrane</keyword>
<keyword evidence="3" id="KW-0813">Transport</keyword>
<dbReference type="PROSITE" id="PS50928">
    <property type="entry name" value="ABC_TM1"/>
    <property type="match status" value="1"/>
</dbReference>
<feature type="transmembrane region" description="Helical" evidence="8">
    <location>
        <begin position="209"/>
        <end position="236"/>
    </location>
</feature>
<evidence type="ECO:0000256" key="4">
    <source>
        <dbReference type="ARBA" id="ARBA00022475"/>
    </source>
</evidence>
<dbReference type="Gene3D" id="1.10.3720.10">
    <property type="entry name" value="MetI-like"/>
    <property type="match status" value="1"/>
</dbReference>
<sequence>MKTFSVWLYQHRRGRLALLLTAPMLWLVVAYLGSLATMLVSAFWSVDTFTGKLVKQLTFNNFSLLFTNHVYRDIALRSIVVALLVTVIDGLLALPIALFLAKVLPIRFRNFAVVLIVLPLWSSYLVKTYAWRTMFSNSGVLAWALKPLGVTPPSYGLLATTLTLAYLWLPYMILPIYAGLERIPDSLLEASGDLGASAGKTFQNIVMPILYPAVIAGSIFTFSLSLGDYIVVKIVGGKTQLFANVIYDNIGTAGNLPFAAAAAIFPIVTVLGYLFFVRRSGALENF</sequence>
<proteinExistence type="inferred from homology"/>
<dbReference type="PANTHER" id="PTHR42929:SF1">
    <property type="entry name" value="INNER MEMBRANE ABC TRANSPORTER PERMEASE PROTEIN YDCU-RELATED"/>
    <property type="match status" value="1"/>
</dbReference>
<dbReference type="SUPFAM" id="SSF161098">
    <property type="entry name" value="MetI-like"/>
    <property type="match status" value="1"/>
</dbReference>
<accession>A0A6J6QQB6</accession>
<evidence type="ECO:0000256" key="1">
    <source>
        <dbReference type="ARBA" id="ARBA00004651"/>
    </source>
</evidence>
<comment type="similarity">
    <text evidence="2">Belongs to the binding-protein-dependent transport system permease family. CysTW subfamily.</text>
</comment>
<keyword evidence="5 8" id="KW-0812">Transmembrane</keyword>
<keyword evidence="6 8" id="KW-1133">Transmembrane helix</keyword>
<evidence type="ECO:0000259" key="9">
    <source>
        <dbReference type="PROSITE" id="PS50928"/>
    </source>
</evidence>
<feature type="transmembrane region" description="Helical" evidence="8">
    <location>
        <begin position="108"/>
        <end position="126"/>
    </location>
</feature>
<evidence type="ECO:0000256" key="8">
    <source>
        <dbReference type="SAM" id="Phobius"/>
    </source>
</evidence>
<dbReference type="Pfam" id="PF00528">
    <property type="entry name" value="BPD_transp_1"/>
    <property type="match status" value="1"/>
</dbReference>
<organism evidence="10">
    <name type="scientific">freshwater metagenome</name>
    <dbReference type="NCBI Taxonomy" id="449393"/>
    <lineage>
        <taxon>unclassified sequences</taxon>
        <taxon>metagenomes</taxon>
        <taxon>ecological metagenomes</taxon>
    </lineage>
</organism>
<dbReference type="AlphaFoldDB" id="A0A6J6QQB6"/>
<reference evidence="10" key="1">
    <citation type="submission" date="2020-05" db="EMBL/GenBank/DDBJ databases">
        <authorList>
            <person name="Chiriac C."/>
            <person name="Salcher M."/>
            <person name="Ghai R."/>
            <person name="Kavagutti S V."/>
        </authorList>
    </citation>
    <scope>NUCLEOTIDE SEQUENCE</scope>
</reference>
<evidence type="ECO:0000256" key="3">
    <source>
        <dbReference type="ARBA" id="ARBA00022448"/>
    </source>
</evidence>
<feature type="transmembrane region" description="Helical" evidence="8">
    <location>
        <begin position="74"/>
        <end position="101"/>
    </location>
</feature>
<feature type="transmembrane region" description="Helical" evidence="8">
    <location>
        <begin position="155"/>
        <end position="174"/>
    </location>
</feature>
<dbReference type="GO" id="GO:0005886">
    <property type="term" value="C:plasma membrane"/>
    <property type="evidence" value="ECO:0007669"/>
    <property type="project" value="UniProtKB-SubCell"/>
</dbReference>
<evidence type="ECO:0000256" key="2">
    <source>
        <dbReference type="ARBA" id="ARBA00007069"/>
    </source>
</evidence>
<protein>
    <submittedName>
        <fullName evidence="10">Unannotated protein</fullName>
    </submittedName>
</protein>